<dbReference type="Proteomes" id="UP000032142">
    <property type="component" value="Unassembled WGS sequence"/>
</dbReference>
<dbReference type="EMBL" id="KN399771">
    <property type="protein sequence ID" value="KHG13512.1"/>
    <property type="molecule type" value="Genomic_DNA"/>
</dbReference>
<protein>
    <submittedName>
        <fullName evidence="1">Uncharacterized protein</fullName>
    </submittedName>
</protein>
<keyword evidence="2" id="KW-1185">Reference proteome</keyword>
<dbReference type="AlphaFoldDB" id="A0A0B0NLH8"/>
<evidence type="ECO:0000313" key="2">
    <source>
        <dbReference type="Proteomes" id="UP000032142"/>
    </source>
</evidence>
<accession>A0A0B0NLH8</accession>
<reference evidence="2" key="1">
    <citation type="submission" date="2014-09" db="EMBL/GenBank/DDBJ databases">
        <authorList>
            <person name="Mudge J."/>
            <person name="Ramaraj T."/>
            <person name="Lindquist I.E."/>
            <person name="Bharti A.K."/>
            <person name="Sundararajan A."/>
            <person name="Cameron C.T."/>
            <person name="Woodward J.E."/>
            <person name="May G.D."/>
            <person name="Brubaker C."/>
            <person name="Broadhvest J."/>
            <person name="Wilkins T.A."/>
        </authorList>
    </citation>
    <scope>NUCLEOTIDE SEQUENCE</scope>
    <source>
        <strain evidence="2">cv. AKA8401</strain>
    </source>
</reference>
<evidence type="ECO:0000313" key="1">
    <source>
        <dbReference type="EMBL" id="KHG13512.1"/>
    </source>
</evidence>
<sequence>MELCVPPHHVSNKYNVHVKLLYLTLQIYGRLEYCSACMKSVNGKWITRRYDFHFD</sequence>
<organism evidence="1 2">
    <name type="scientific">Gossypium arboreum</name>
    <name type="common">Tree cotton</name>
    <name type="synonym">Gossypium nanking</name>
    <dbReference type="NCBI Taxonomy" id="29729"/>
    <lineage>
        <taxon>Eukaryota</taxon>
        <taxon>Viridiplantae</taxon>
        <taxon>Streptophyta</taxon>
        <taxon>Embryophyta</taxon>
        <taxon>Tracheophyta</taxon>
        <taxon>Spermatophyta</taxon>
        <taxon>Magnoliopsida</taxon>
        <taxon>eudicotyledons</taxon>
        <taxon>Gunneridae</taxon>
        <taxon>Pentapetalae</taxon>
        <taxon>rosids</taxon>
        <taxon>malvids</taxon>
        <taxon>Malvales</taxon>
        <taxon>Malvaceae</taxon>
        <taxon>Malvoideae</taxon>
        <taxon>Gossypium</taxon>
    </lineage>
</organism>
<gene>
    <name evidence="1" type="ORF">F383_19441</name>
</gene>
<proteinExistence type="predicted"/>
<name>A0A0B0NLH8_GOSAR</name>